<proteinExistence type="predicted"/>
<gene>
    <name evidence="1" type="ORF">HGH92_26630</name>
</gene>
<dbReference type="AlphaFoldDB" id="A0A847RLM7"/>
<keyword evidence="2" id="KW-1185">Reference proteome</keyword>
<sequence length="223" mass="25945">MRKITIVWLLCALFTITPTMQAKAIIWVVVKAAAKKIIMAIDLQIQRLQNKTIGLQNAQKKIENVLSSLKFKEINSWMEKQKALYQNYYDELWKVKNAIAYYRNIKSIIQKQVGIVDEYKHAISLFKSDKHFTPDEIRNMEQVYEGILSKTLKNIDELTFVINSFSTQMSDAARLEIIKKASDAVDENYRDLREYNSSNVLTSLQRAKDLSEVENLRLLYGLE</sequence>
<evidence type="ECO:0000313" key="1">
    <source>
        <dbReference type="EMBL" id="NLR67909.1"/>
    </source>
</evidence>
<name>A0A847RLM7_9BACT</name>
<dbReference type="RefSeq" id="WP_168873850.1">
    <property type="nucleotide sequence ID" value="NZ_JABAIA010000003.1"/>
</dbReference>
<dbReference type="EMBL" id="JABAIA010000003">
    <property type="protein sequence ID" value="NLR67909.1"/>
    <property type="molecule type" value="Genomic_DNA"/>
</dbReference>
<reference evidence="1 2" key="1">
    <citation type="submission" date="2020-04" db="EMBL/GenBank/DDBJ databases">
        <authorList>
            <person name="Yin C."/>
        </authorList>
    </citation>
    <scope>NUCLEOTIDE SEQUENCE [LARGE SCALE GENOMIC DNA]</scope>
    <source>
        <strain evidence="1 2">Ae27</strain>
    </source>
</reference>
<comment type="caution">
    <text evidence="1">The sequence shown here is derived from an EMBL/GenBank/DDBJ whole genome shotgun (WGS) entry which is preliminary data.</text>
</comment>
<accession>A0A847RLM7</accession>
<protein>
    <submittedName>
        <fullName evidence="1">Conjugal transfer protein TraI</fullName>
    </submittedName>
</protein>
<evidence type="ECO:0000313" key="2">
    <source>
        <dbReference type="Proteomes" id="UP000570474"/>
    </source>
</evidence>
<dbReference type="Proteomes" id="UP000570474">
    <property type="component" value="Unassembled WGS sequence"/>
</dbReference>
<organism evidence="1 2">
    <name type="scientific">Chitinophaga varians</name>
    <dbReference type="NCBI Taxonomy" id="2202339"/>
    <lineage>
        <taxon>Bacteria</taxon>
        <taxon>Pseudomonadati</taxon>
        <taxon>Bacteroidota</taxon>
        <taxon>Chitinophagia</taxon>
        <taxon>Chitinophagales</taxon>
        <taxon>Chitinophagaceae</taxon>
        <taxon>Chitinophaga</taxon>
    </lineage>
</organism>